<dbReference type="Gene3D" id="2.40.50.140">
    <property type="entry name" value="Nucleic acid-binding proteins"/>
    <property type="match status" value="1"/>
</dbReference>
<dbReference type="AlphaFoldDB" id="A0A2I7N7A9"/>
<dbReference type="HAMAP" id="MF_01895">
    <property type="entry name" value="RNase_R"/>
    <property type="match status" value="1"/>
</dbReference>
<evidence type="ECO:0000313" key="10">
    <source>
        <dbReference type="Proteomes" id="UP000236655"/>
    </source>
</evidence>
<dbReference type="Proteomes" id="UP000236655">
    <property type="component" value="Chromosome"/>
</dbReference>
<keyword evidence="5 7" id="KW-0269">Exonuclease</keyword>
<dbReference type="RefSeq" id="WP_102951641.1">
    <property type="nucleotide sequence ID" value="NZ_CP024847.1"/>
</dbReference>
<dbReference type="SUPFAM" id="SSF50249">
    <property type="entry name" value="Nucleic acid-binding proteins"/>
    <property type="match status" value="2"/>
</dbReference>
<dbReference type="InterPro" id="IPR003029">
    <property type="entry name" value="S1_domain"/>
</dbReference>
<keyword evidence="3 7" id="KW-0540">Nuclease</keyword>
<keyword evidence="4 7" id="KW-0378">Hydrolase</keyword>
<dbReference type="GO" id="GO:0003723">
    <property type="term" value="F:RNA binding"/>
    <property type="evidence" value="ECO:0007669"/>
    <property type="project" value="UniProtKB-UniRule"/>
</dbReference>
<dbReference type="PROSITE" id="PS01175">
    <property type="entry name" value="RIBONUCLEASE_II"/>
    <property type="match status" value="1"/>
</dbReference>
<reference evidence="10" key="1">
    <citation type="submission" date="2017-11" db="EMBL/GenBank/DDBJ databases">
        <authorList>
            <person name="Chan K.G."/>
            <person name="Lee L.S."/>
        </authorList>
    </citation>
    <scope>NUCLEOTIDE SEQUENCE [LARGE SCALE GENOMIC DNA]</scope>
    <source>
        <strain evidence="10">DSM 100970</strain>
    </source>
</reference>
<organism evidence="9 10">
    <name type="scientific">Aquella oligotrophica</name>
    <dbReference type="NCBI Taxonomy" id="2067065"/>
    <lineage>
        <taxon>Bacteria</taxon>
        <taxon>Pseudomonadati</taxon>
        <taxon>Pseudomonadota</taxon>
        <taxon>Betaproteobacteria</taxon>
        <taxon>Neisseriales</taxon>
        <taxon>Neisseriaceae</taxon>
        <taxon>Aquella</taxon>
    </lineage>
</organism>
<gene>
    <name evidence="7 9" type="primary">rnr</name>
    <name evidence="9" type="ORF">CUN60_08575</name>
</gene>
<dbReference type="SMART" id="SM00955">
    <property type="entry name" value="RNB"/>
    <property type="match status" value="1"/>
</dbReference>
<protein>
    <recommendedName>
        <fullName evidence="7">Ribonuclease R</fullName>
        <shortName evidence="7">RNase R</shortName>
        <ecNumber evidence="7">3.1.13.1</ecNumber>
    </recommendedName>
</protein>
<name>A0A2I7N7A9_9NEIS</name>
<sequence>MSRHTTEAHDIVVVLLKHKSLSIHELMYHLAVDKKEEQEFKKLLKKMVTAKEIKISTDHLVTLAKPNRLCVYHANKDARGGVATDPHSKQMYFIHPGHENFAIDGDEVTVAPCGADKEGRPLAEVKEIIKHKLTNLVGRVEQYKDKYYLISDNHKLGNYPVVIETTSQIPDLDSIYSVVIVSYPNIKEAYFRVNITANLGHAGDDEVFVNRVLIESGAPIEFSEEALKYVEKIPDSINEKDIKGREDIRHLPFVTIDGEDARDFDDAVFCETNPDGSYTLSVAIADVAHYVKHNSALDIDAYARSTSIYFPRRVVPMLPEKLSNGLCSLNPNVDRLVMVCHMDISAEGEITDYAVDNAVIHSHYRLTYNMVQEWLEDRDRIPHDIRDSLTSLYNVYKALLRARQKRGAIDFDSTEPYFEFDKDGNVTGLKPRNRLDSHRLIEECMLAANVSVAAFLNSHEHITIYRNHDRPSEKKFSALKSYLDSVAIPFDVTQESVTPKDYARLVERVKSLPNTGIIQQTILRSMQLAEYSPKNIGHFGLAYERYLHFTSPIRRYPDLLVHRACKAVINKKTYAYLESAEQMGQETSFCERRAEEMERKVDSYYKCKYAQNHVGDSFPGIVTSVVSFGLFVSIPELLIDGLVHVTELGGDYFVFDEKKHWLVGKNSGFKYTAGQELEVTIANVDMDKLFIDLELTDTPDKL</sequence>
<comment type="similarity">
    <text evidence="7">Belongs to the RNR ribonuclease family. RNase R subfamily.</text>
</comment>
<proteinExistence type="inferred from homology"/>
<dbReference type="GO" id="GO:0005829">
    <property type="term" value="C:cytosol"/>
    <property type="evidence" value="ECO:0007669"/>
    <property type="project" value="TreeGrafter"/>
</dbReference>
<dbReference type="EC" id="3.1.13.1" evidence="7"/>
<dbReference type="PANTHER" id="PTHR23355:SF9">
    <property type="entry name" value="DIS3-LIKE EXONUCLEASE 2"/>
    <property type="match status" value="1"/>
</dbReference>
<dbReference type="EMBL" id="CP024847">
    <property type="protein sequence ID" value="AUR52348.1"/>
    <property type="molecule type" value="Genomic_DNA"/>
</dbReference>
<dbReference type="InterPro" id="IPR012340">
    <property type="entry name" value="NA-bd_OB-fold"/>
</dbReference>
<dbReference type="NCBIfam" id="TIGR00358">
    <property type="entry name" value="3_prime_RNase"/>
    <property type="match status" value="1"/>
</dbReference>
<dbReference type="InterPro" id="IPR050180">
    <property type="entry name" value="RNR_Ribonuclease"/>
</dbReference>
<dbReference type="CDD" id="cd04471">
    <property type="entry name" value="S1_RNase_R"/>
    <property type="match status" value="1"/>
</dbReference>
<dbReference type="SMART" id="SM00316">
    <property type="entry name" value="S1"/>
    <property type="match status" value="1"/>
</dbReference>
<dbReference type="KEGG" id="nba:CUN60_08575"/>
<evidence type="ECO:0000259" key="8">
    <source>
        <dbReference type="PROSITE" id="PS50126"/>
    </source>
</evidence>
<dbReference type="Pfam" id="PF00575">
    <property type="entry name" value="S1"/>
    <property type="match status" value="1"/>
</dbReference>
<evidence type="ECO:0000256" key="7">
    <source>
        <dbReference type="HAMAP-Rule" id="MF_01895"/>
    </source>
</evidence>
<dbReference type="InterPro" id="IPR004476">
    <property type="entry name" value="RNase_II/RNase_R"/>
</dbReference>
<evidence type="ECO:0000256" key="2">
    <source>
        <dbReference type="ARBA" id="ARBA00022490"/>
    </source>
</evidence>
<keyword evidence="2 7" id="KW-0963">Cytoplasm</keyword>
<evidence type="ECO:0000256" key="1">
    <source>
        <dbReference type="ARBA" id="ARBA00001849"/>
    </source>
</evidence>
<dbReference type="GO" id="GO:0006402">
    <property type="term" value="P:mRNA catabolic process"/>
    <property type="evidence" value="ECO:0007669"/>
    <property type="project" value="TreeGrafter"/>
</dbReference>
<evidence type="ECO:0000313" key="9">
    <source>
        <dbReference type="EMBL" id="AUR52348.1"/>
    </source>
</evidence>
<evidence type="ECO:0000256" key="6">
    <source>
        <dbReference type="ARBA" id="ARBA00022884"/>
    </source>
</evidence>
<evidence type="ECO:0000256" key="5">
    <source>
        <dbReference type="ARBA" id="ARBA00022839"/>
    </source>
</evidence>
<dbReference type="NCBIfam" id="TIGR02063">
    <property type="entry name" value="RNase_R"/>
    <property type="match status" value="1"/>
</dbReference>
<dbReference type="PANTHER" id="PTHR23355">
    <property type="entry name" value="RIBONUCLEASE"/>
    <property type="match status" value="1"/>
</dbReference>
<accession>A0A2I7N7A9</accession>
<dbReference type="InterPro" id="IPR011805">
    <property type="entry name" value="RNase_R"/>
</dbReference>
<evidence type="ECO:0000256" key="3">
    <source>
        <dbReference type="ARBA" id="ARBA00022722"/>
    </source>
</evidence>
<comment type="catalytic activity">
    <reaction evidence="1 7">
        <text>Exonucleolytic cleavage in the 3'- to 5'-direction to yield nucleoside 5'-phosphates.</text>
        <dbReference type="EC" id="3.1.13.1"/>
    </reaction>
</comment>
<dbReference type="OrthoDB" id="9764149at2"/>
<dbReference type="InterPro" id="IPR001900">
    <property type="entry name" value="RNase_II/R"/>
</dbReference>
<dbReference type="PROSITE" id="PS50126">
    <property type="entry name" value="S1"/>
    <property type="match status" value="1"/>
</dbReference>
<keyword evidence="6 7" id="KW-0694">RNA-binding</keyword>
<dbReference type="Pfam" id="PF00773">
    <property type="entry name" value="RNB"/>
    <property type="match status" value="1"/>
</dbReference>
<dbReference type="GO" id="GO:0008859">
    <property type="term" value="F:exoribonuclease II activity"/>
    <property type="evidence" value="ECO:0007669"/>
    <property type="project" value="UniProtKB-UniRule"/>
</dbReference>
<keyword evidence="10" id="KW-1185">Reference proteome</keyword>
<comment type="function">
    <text evidence="7">3'-5' exoribonuclease that releases 5'-nucleoside monophosphates and is involved in maturation of structured RNAs.</text>
</comment>
<comment type="subcellular location">
    <subcellularLocation>
        <location evidence="7">Cytoplasm</location>
    </subcellularLocation>
</comment>
<dbReference type="InterPro" id="IPR022966">
    <property type="entry name" value="RNase_II/R_CS"/>
</dbReference>
<feature type="domain" description="S1 motif" evidence="8">
    <location>
        <begin position="615"/>
        <end position="696"/>
    </location>
</feature>
<evidence type="ECO:0000256" key="4">
    <source>
        <dbReference type="ARBA" id="ARBA00022801"/>
    </source>
</evidence>